<comment type="caution">
    <text evidence="3">The sequence shown here is derived from an EMBL/GenBank/DDBJ whole genome shotgun (WGS) entry which is preliminary data.</text>
</comment>
<dbReference type="SMART" id="SM01204">
    <property type="entry name" value="FIST_C"/>
    <property type="match status" value="1"/>
</dbReference>
<evidence type="ECO:0000313" key="4">
    <source>
        <dbReference type="Proteomes" id="UP000229390"/>
    </source>
</evidence>
<dbReference type="Pfam" id="PF10442">
    <property type="entry name" value="FIST_C"/>
    <property type="match status" value="1"/>
</dbReference>
<evidence type="ECO:0000259" key="1">
    <source>
        <dbReference type="SMART" id="SM00897"/>
    </source>
</evidence>
<dbReference type="SMART" id="SM00897">
    <property type="entry name" value="FIST"/>
    <property type="match status" value="1"/>
</dbReference>
<organism evidence="3 4">
    <name type="scientific">Candidatus Nealsonbacteria bacterium CG08_land_8_20_14_0_20_43_11</name>
    <dbReference type="NCBI Taxonomy" id="1974706"/>
    <lineage>
        <taxon>Bacteria</taxon>
        <taxon>Candidatus Nealsoniibacteriota</taxon>
    </lineage>
</organism>
<proteinExistence type="predicted"/>
<dbReference type="Proteomes" id="UP000229390">
    <property type="component" value="Unassembled WGS sequence"/>
</dbReference>
<sequence length="411" mass="43721">MCFGKFCVAISVNSADSNMIKSGVGRSNNSDAIKAGAEACQIALDQAKEKANLIVVFSTVSYDQKKILEGVRSVSNKIPLVGCSDSGEITAAGPVSKHVAVMALSTPDIKWTIGVGRGTDKNSFQAGKGVAKEVIKKVKSPLSLFIMLLDGLAENGAAAVRGVQEVLGKNFPIMGGSAGDDFLFKQTYEYYDNEVLTNSVIGIGLSGKFSFGVGVRHGWEPIGLPMKVTKAKGAKLIEINNRPALSIYEDYFGKKAEELIKEPIARMAYTYPLGMSMEGSPELLIRDVVIANEKGEITCAAEIPEGSEVRLMLGDSAKAIQSAAEAAEGALAQLKGAKPKLVFVFDCMARRKLLGPRIGEEIVAIQNVLGKDVPLIGFYTYGEQAPLGGILGPECYSVFHNETMALLVLGE</sequence>
<evidence type="ECO:0008006" key="5">
    <source>
        <dbReference type="Google" id="ProtNLM"/>
    </source>
</evidence>
<accession>A0A2M6T0N8</accession>
<name>A0A2M6T0N8_9BACT</name>
<dbReference type="AlphaFoldDB" id="A0A2M6T0N8"/>
<dbReference type="PANTHER" id="PTHR40252">
    <property type="entry name" value="BLR0328 PROTEIN"/>
    <property type="match status" value="1"/>
</dbReference>
<evidence type="ECO:0000259" key="2">
    <source>
        <dbReference type="SMART" id="SM01204"/>
    </source>
</evidence>
<dbReference type="EMBL" id="PEYE01000030">
    <property type="protein sequence ID" value="PIS38808.1"/>
    <property type="molecule type" value="Genomic_DNA"/>
</dbReference>
<dbReference type="PANTHER" id="PTHR40252:SF2">
    <property type="entry name" value="BLR0328 PROTEIN"/>
    <property type="match status" value="1"/>
</dbReference>
<gene>
    <name evidence="3" type="ORF">COT34_01765</name>
</gene>
<feature type="domain" description="FIST C-domain" evidence="2">
    <location>
        <begin position="244"/>
        <end position="387"/>
    </location>
</feature>
<dbReference type="InterPro" id="IPR019494">
    <property type="entry name" value="FIST_C"/>
</dbReference>
<feature type="domain" description="FIST" evidence="1">
    <location>
        <begin position="50"/>
        <end position="243"/>
    </location>
</feature>
<evidence type="ECO:0000313" key="3">
    <source>
        <dbReference type="EMBL" id="PIS38808.1"/>
    </source>
</evidence>
<dbReference type="Pfam" id="PF08495">
    <property type="entry name" value="FIST"/>
    <property type="match status" value="1"/>
</dbReference>
<dbReference type="InterPro" id="IPR013702">
    <property type="entry name" value="FIST_domain_N"/>
</dbReference>
<protein>
    <recommendedName>
        <fullName evidence="5">Histidine kinase</fullName>
    </recommendedName>
</protein>
<reference evidence="4" key="1">
    <citation type="submission" date="2017-09" db="EMBL/GenBank/DDBJ databases">
        <title>Depth-based differentiation of microbial function through sediment-hosted aquifers and enrichment of novel symbionts in the deep terrestrial subsurface.</title>
        <authorList>
            <person name="Probst A.J."/>
            <person name="Ladd B."/>
            <person name="Jarett J.K."/>
            <person name="Geller-Mcgrath D.E."/>
            <person name="Sieber C.M.K."/>
            <person name="Emerson J.B."/>
            <person name="Anantharaman K."/>
            <person name="Thomas B.C."/>
            <person name="Malmstrom R."/>
            <person name="Stieglmeier M."/>
            <person name="Klingl A."/>
            <person name="Woyke T."/>
            <person name="Ryan C.M."/>
            <person name="Banfield J.F."/>
        </authorList>
    </citation>
    <scope>NUCLEOTIDE SEQUENCE [LARGE SCALE GENOMIC DNA]</scope>
</reference>